<dbReference type="InterPro" id="IPR029010">
    <property type="entry name" value="ThuA-like"/>
</dbReference>
<protein>
    <submittedName>
        <fullName evidence="2">ThuA domain-containing protein</fullName>
    </submittedName>
</protein>
<dbReference type="Proteomes" id="UP001172083">
    <property type="component" value="Unassembled WGS sequence"/>
</dbReference>
<organism evidence="2 3">
    <name type="scientific">Agaribacillus aureus</name>
    <dbReference type="NCBI Taxonomy" id="3051825"/>
    <lineage>
        <taxon>Bacteria</taxon>
        <taxon>Pseudomonadati</taxon>
        <taxon>Bacteroidota</taxon>
        <taxon>Cytophagia</taxon>
        <taxon>Cytophagales</taxon>
        <taxon>Splendidivirgaceae</taxon>
        <taxon>Agaribacillus</taxon>
    </lineage>
</organism>
<keyword evidence="3" id="KW-1185">Reference proteome</keyword>
<accession>A0ABT8LIF7</accession>
<evidence type="ECO:0000259" key="1">
    <source>
        <dbReference type="Pfam" id="PF06283"/>
    </source>
</evidence>
<proteinExistence type="predicted"/>
<dbReference type="SUPFAM" id="SSF52317">
    <property type="entry name" value="Class I glutamine amidotransferase-like"/>
    <property type="match status" value="1"/>
</dbReference>
<dbReference type="Pfam" id="PF06283">
    <property type="entry name" value="ThuA"/>
    <property type="match status" value="1"/>
</dbReference>
<comment type="caution">
    <text evidence="2">The sequence shown here is derived from an EMBL/GenBank/DDBJ whole genome shotgun (WGS) entry which is preliminary data.</text>
</comment>
<evidence type="ECO:0000313" key="3">
    <source>
        <dbReference type="Proteomes" id="UP001172083"/>
    </source>
</evidence>
<name>A0ABT8LIF7_9BACT</name>
<dbReference type="Gene3D" id="3.40.50.880">
    <property type="match status" value="1"/>
</dbReference>
<dbReference type="RefSeq" id="WP_346762158.1">
    <property type="nucleotide sequence ID" value="NZ_JAUJEB010000011.1"/>
</dbReference>
<dbReference type="InterPro" id="IPR029062">
    <property type="entry name" value="Class_I_gatase-like"/>
</dbReference>
<dbReference type="PANTHER" id="PTHR40469:SF2">
    <property type="entry name" value="GALACTOSE-BINDING DOMAIN-LIKE SUPERFAMILY PROTEIN"/>
    <property type="match status" value="1"/>
</dbReference>
<sequence>MRIPGPILFFLFIASSLNSTGQHLYQQPKPLKKKADLERIIGALSNDPLEKKLRILWVYGYDKHHIAGAHDYVKVKNLMVGLLNTVSNIIIEEAFHFPDREQFDNADLVVMYLHLPDLKNKQFENFRNYIEKGGGVVSLHETAIMRPASKGRKLSECLGAAWHEGTSKWGAIFDEINIDNGHEIFRGFPENLKINDEFYWDLYQEDLMKVLGSVRTGPEGDSEGPVFKDELSKEESPVFWTYELGKGKVFGTTTGHHTFTYYDPEFRIIIFRAMAWAANVKPDPLMPLIFAGITDEKGMVGTTDVMRYWKGKRRE</sequence>
<reference evidence="2" key="1">
    <citation type="submission" date="2023-06" db="EMBL/GenBank/DDBJ databases">
        <title>Genomic of Agaribacillus aureum.</title>
        <authorList>
            <person name="Wang G."/>
        </authorList>
    </citation>
    <scope>NUCLEOTIDE SEQUENCE</scope>
    <source>
        <strain evidence="2">BMA12</strain>
    </source>
</reference>
<gene>
    <name evidence="2" type="ORF">QQ020_32420</name>
</gene>
<dbReference type="EMBL" id="JAUJEB010000011">
    <property type="protein sequence ID" value="MDN5216821.1"/>
    <property type="molecule type" value="Genomic_DNA"/>
</dbReference>
<evidence type="ECO:0000313" key="2">
    <source>
        <dbReference type="EMBL" id="MDN5216821.1"/>
    </source>
</evidence>
<feature type="domain" description="ThuA-like" evidence="1">
    <location>
        <begin position="95"/>
        <end position="277"/>
    </location>
</feature>
<dbReference type="PANTHER" id="PTHR40469">
    <property type="entry name" value="SECRETED GLYCOSYL HYDROLASE"/>
    <property type="match status" value="1"/>
</dbReference>